<feature type="compositionally biased region" description="Basic and acidic residues" evidence="2">
    <location>
        <begin position="472"/>
        <end position="483"/>
    </location>
</feature>
<feature type="domain" description="Hpc2-related" evidence="3">
    <location>
        <begin position="333"/>
        <end position="383"/>
    </location>
</feature>
<dbReference type="Pfam" id="PF08729">
    <property type="entry name" value="HUN"/>
    <property type="match status" value="1"/>
</dbReference>
<evidence type="ECO:0000259" key="3">
    <source>
        <dbReference type="Pfam" id="PF08729"/>
    </source>
</evidence>
<feature type="compositionally biased region" description="Polar residues" evidence="2">
    <location>
        <begin position="115"/>
        <end position="129"/>
    </location>
</feature>
<reference evidence="6" key="1">
    <citation type="journal article" date="2013" name="Genome Announc.">
        <title>Draft genome sequence of the basidiomycetous yeast-like fungus Pseudozyma hubeiensis SY62, which produces an abundant amount of the biosurfactant mannosylerythritol lipids.</title>
        <authorList>
            <person name="Konishi M."/>
            <person name="Hatada Y."/>
            <person name="Horiuchi J."/>
        </authorList>
    </citation>
    <scope>NUCLEOTIDE SEQUENCE [LARGE SCALE GENOMIC DNA]</scope>
    <source>
        <strain evidence="6">SY62</strain>
    </source>
</reference>
<feature type="region of interest" description="Disordered" evidence="2">
    <location>
        <begin position="427"/>
        <end position="504"/>
    </location>
</feature>
<gene>
    <name evidence="5" type="ORF">PHSY_007307</name>
</gene>
<feature type="region of interest" description="Disordered" evidence="2">
    <location>
        <begin position="1"/>
        <end position="243"/>
    </location>
</feature>
<feature type="compositionally biased region" description="Low complexity" evidence="2">
    <location>
        <begin position="1"/>
        <end position="23"/>
    </location>
</feature>
<feature type="compositionally biased region" description="Basic residues" evidence="2">
    <location>
        <begin position="218"/>
        <end position="227"/>
    </location>
</feature>
<dbReference type="EMBL" id="DF238832">
    <property type="protein sequence ID" value="GAC99704.1"/>
    <property type="molecule type" value="Genomic_DNA"/>
</dbReference>
<evidence type="ECO:0000256" key="2">
    <source>
        <dbReference type="SAM" id="MobiDB-lite"/>
    </source>
</evidence>
<dbReference type="AlphaFoldDB" id="R9PEB4"/>
<evidence type="ECO:0000256" key="1">
    <source>
        <dbReference type="ARBA" id="ARBA00022553"/>
    </source>
</evidence>
<protein>
    <recommendedName>
        <fullName evidence="7">Ubinuclein middle domain-containing protein</fullName>
    </recommendedName>
</protein>
<dbReference type="Pfam" id="PF14075">
    <property type="entry name" value="UBN_AB"/>
    <property type="match status" value="1"/>
</dbReference>
<feature type="compositionally biased region" description="Polar residues" evidence="2">
    <location>
        <begin position="440"/>
        <end position="450"/>
    </location>
</feature>
<organism evidence="5 6">
    <name type="scientific">Pseudozyma hubeiensis (strain SY62)</name>
    <name type="common">Yeast</name>
    <dbReference type="NCBI Taxonomy" id="1305764"/>
    <lineage>
        <taxon>Eukaryota</taxon>
        <taxon>Fungi</taxon>
        <taxon>Dikarya</taxon>
        <taxon>Basidiomycota</taxon>
        <taxon>Ustilaginomycotina</taxon>
        <taxon>Ustilaginomycetes</taxon>
        <taxon>Ustilaginales</taxon>
        <taxon>Ustilaginaceae</taxon>
        <taxon>Pseudozyma</taxon>
    </lineage>
</organism>
<dbReference type="STRING" id="1305764.R9PEB4"/>
<feature type="compositionally biased region" description="Acidic residues" evidence="2">
    <location>
        <begin position="166"/>
        <end position="183"/>
    </location>
</feature>
<dbReference type="eggNOG" id="ENOG502S587">
    <property type="taxonomic scope" value="Eukaryota"/>
</dbReference>
<dbReference type="RefSeq" id="XP_012193291.1">
    <property type="nucleotide sequence ID" value="XM_012337901.1"/>
</dbReference>
<evidence type="ECO:0000313" key="6">
    <source>
        <dbReference type="Proteomes" id="UP000014071"/>
    </source>
</evidence>
<dbReference type="InterPro" id="IPR014840">
    <property type="entry name" value="HRD"/>
</dbReference>
<dbReference type="InterPro" id="IPR026947">
    <property type="entry name" value="UBN_middle_dom"/>
</dbReference>
<proteinExistence type="predicted"/>
<feature type="region of interest" description="Disordered" evidence="2">
    <location>
        <begin position="314"/>
        <end position="341"/>
    </location>
</feature>
<evidence type="ECO:0000259" key="4">
    <source>
        <dbReference type="Pfam" id="PF14075"/>
    </source>
</evidence>
<dbReference type="HOGENOM" id="CLU_384072_0_0_1"/>
<evidence type="ECO:0000313" key="5">
    <source>
        <dbReference type="EMBL" id="GAC99704.1"/>
    </source>
</evidence>
<dbReference type="GeneID" id="24112570"/>
<keyword evidence="1" id="KW-0597">Phosphoprotein</keyword>
<feature type="compositionally biased region" description="Basic and acidic residues" evidence="2">
    <location>
        <begin position="400"/>
        <end position="410"/>
    </location>
</feature>
<accession>R9PEB4</accession>
<sequence length="764" mass="83363">MPSTHPDVIVISSSSSDHTTSSPLPELTIPKMNTKTSQAEIAIDDEEMPRSSAASRVSLANLLGPSGPGSSPYANSPRTSPRKRSSADASGSNLQLPSEAANASNGTDHREPRRSNASSPQRASATAAESEQHFHDAEEDVQEDVAMVDASEENDQNLNGPGHADGDDDVDDDDEEDDDDDDDKATTDAGSASEDEGGDKGEGPSSKDGAKSGDKAAAPKKRSRRRSPSLPEAVAPAPKRPTVRIDILEARQSGYLINVPELVLVKLKGEDHPWAKWYEEQLLVPAEPEPVVAPPDGAGIPGDLEPGLAKLLAKYRPDEPSGAPSGASAASKKRRRPIDDKYDIGQYDVRDPFVDDSELNIDEPTHFAKPKADGFYVTQGTVELAKAKAMAKGQPLPPSERPKPLSIRDSKFGFAGSLNRLVARKAQQGAALPPMPPTGSPSMQLGSLLNSGDPGSPSVGAASALTNASRQEGTRDSPIKVDDIDSGSSKMAKKNNRYPTLPVDPRLQASFDELKAEVDAESFAVKTKFPPSLKPPLVETAKLAVMLGEYDDNFFNHLPTIFPYNRFTMMKLVKREFFPHHMKYFEDLKQDHLDKLGEMIRDSFPQQLAEFEAAHKAWVDRGEAPKDGEAAQADKPPKEKSAADESMEVDGAKEVEDENIEPTKRWKWSEEMREEVFMLITIENAMSELRNEKYKLEGSVEQYSEINARKACYKQMFELFPEDGWTTSTNISREYAQIKKKKDRQEARGEDIFADSRASSAVPA</sequence>
<name>R9PEB4_PSEHS</name>
<feature type="compositionally biased region" description="Polar residues" evidence="2">
    <location>
        <begin position="87"/>
        <end position="106"/>
    </location>
</feature>
<feature type="region of interest" description="Disordered" evidence="2">
    <location>
        <begin position="388"/>
        <end position="410"/>
    </location>
</feature>
<feature type="region of interest" description="Disordered" evidence="2">
    <location>
        <begin position="736"/>
        <end position="764"/>
    </location>
</feature>
<feature type="region of interest" description="Disordered" evidence="2">
    <location>
        <begin position="624"/>
        <end position="661"/>
    </location>
</feature>
<feature type="domain" description="Ubinuclein middle" evidence="4">
    <location>
        <begin position="502"/>
        <end position="733"/>
    </location>
</feature>
<feature type="compositionally biased region" description="Low complexity" evidence="2">
    <location>
        <begin position="320"/>
        <end position="330"/>
    </location>
</feature>
<dbReference type="OrthoDB" id="5576775at2759"/>
<evidence type="ECO:0008006" key="7">
    <source>
        <dbReference type="Google" id="ProtNLM"/>
    </source>
</evidence>
<dbReference type="Proteomes" id="UP000014071">
    <property type="component" value="Unassembled WGS sequence"/>
</dbReference>
<feature type="compositionally biased region" description="Polar residues" evidence="2">
    <location>
        <begin position="68"/>
        <end position="79"/>
    </location>
</feature>
<keyword evidence="6" id="KW-1185">Reference proteome</keyword>